<dbReference type="InterPro" id="IPR036866">
    <property type="entry name" value="RibonucZ/Hydroxyglut_hydro"/>
</dbReference>
<sequence>MALTPYIPDRLWLQPYPIRYAGTGFDARMSVLRLNSGEVMLHSPCEIPPTLAEEIAAIGPVAHIVAPGNYHYLHVPSAQAAFPEAKTWLCPGIETKRPDIRHDGLLGDSPPPAWADEVEQVLVRGSRWMWEVAMYDRVSRTLLLVDLIENFTDATPHASAMLKFWFKWVFGMWNRPRPAPEYRMGWRDRAAAADSLGRILDWPFERIVLSHGDLIESEAHDRARAAWRGVLERP</sequence>
<evidence type="ECO:0000313" key="2">
    <source>
        <dbReference type="Proteomes" id="UP001595443"/>
    </source>
</evidence>
<evidence type="ECO:0000313" key="1">
    <source>
        <dbReference type="EMBL" id="MFC2966582.1"/>
    </source>
</evidence>
<reference evidence="2" key="1">
    <citation type="journal article" date="2019" name="Int. J. Syst. Evol. Microbiol.">
        <title>The Global Catalogue of Microorganisms (GCM) 10K type strain sequencing project: providing services to taxonomists for standard genome sequencing and annotation.</title>
        <authorList>
            <consortium name="The Broad Institute Genomics Platform"/>
            <consortium name="The Broad Institute Genome Sequencing Center for Infectious Disease"/>
            <person name="Wu L."/>
            <person name="Ma J."/>
        </authorList>
    </citation>
    <scope>NUCLEOTIDE SEQUENCE [LARGE SCALE GENOMIC DNA]</scope>
    <source>
        <strain evidence="2">KCTC 62192</strain>
    </source>
</reference>
<keyword evidence="2" id="KW-1185">Reference proteome</keyword>
<gene>
    <name evidence="1" type="ORF">ACFOES_00595</name>
</gene>
<dbReference type="SUPFAM" id="SSF56281">
    <property type="entry name" value="Metallo-hydrolase/oxidoreductase"/>
    <property type="match status" value="1"/>
</dbReference>
<accession>A0ABV7ACH8</accession>
<dbReference type="Pfam" id="PF14234">
    <property type="entry name" value="DUF4336"/>
    <property type="match status" value="1"/>
</dbReference>
<organism evidence="1 2">
    <name type="scientific">Acidimangrovimonas pyrenivorans</name>
    <dbReference type="NCBI Taxonomy" id="2030798"/>
    <lineage>
        <taxon>Bacteria</taxon>
        <taxon>Pseudomonadati</taxon>
        <taxon>Pseudomonadota</taxon>
        <taxon>Alphaproteobacteria</taxon>
        <taxon>Rhodobacterales</taxon>
        <taxon>Paracoccaceae</taxon>
        <taxon>Acidimangrovimonas</taxon>
    </lineage>
</organism>
<dbReference type="RefSeq" id="WP_377830803.1">
    <property type="nucleotide sequence ID" value="NZ_JBHRSK010000001.1"/>
</dbReference>
<comment type="caution">
    <text evidence="1">The sequence shown here is derived from an EMBL/GenBank/DDBJ whole genome shotgun (WGS) entry which is preliminary data.</text>
</comment>
<protein>
    <submittedName>
        <fullName evidence="1">DUF4336 domain-containing protein</fullName>
    </submittedName>
</protein>
<name>A0ABV7ACH8_9RHOB</name>
<dbReference type="EMBL" id="JBHRSK010000001">
    <property type="protein sequence ID" value="MFC2966582.1"/>
    <property type="molecule type" value="Genomic_DNA"/>
</dbReference>
<dbReference type="InterPro" id="IPR025638">
    <property type="entry name" value="DUF4336"/>
</dbReference>
<dbReference type="PANTHER" id="PTHR33835">
    <property type="entry name" value="YALI0C07656P"/>
    <property type="match status" value="1"/>
</dbReference>
<proteinExistence type="predicted"/>
<dbReference type="Proteomes" id="UP001595443">
    <property type="component" value="Unassembled WGS sequence"/>
</dbReference>
<dbReference type="PANTHER" id="PTHR33835:SF1">
    <property type="entry name" value="METALLO-BETA-LACTAMASE DOMAIN-CONTAINING PROTEIN"/>
    <property type="match status" value="1"/>
</dbReference>